<dbReference type="InterPro" id="IPR036047">
    <property type="entry name" value="F-box-like_dom_sf"/>
</dbReference>
<dbReference type="PANTHER" id="PTHR32133:SF374">
    <property type="entry name" value="F-BOX DOMAIN-CONTAINING PROTEIN"/>
    <property type="match status" value="1"/>
</dbReference>
<feature type="compositionally biased region" description="Basic and acidic residues" evidence="1">
    <location>
        <begin position="1"/>
        <end position="11"/>
    </location>
</feature>
<proteinExistence type="predicted"/>
<protein>
    <recommendedName>
        <fullName evidence="2">F-box domain-containing protein</fullName>
    </recommendedName>
</protein>
<evidence type="ECO:0000259" key="2">
    <source>
        <dbReference type="Pfam" id="PF00646"/>
    </source>
</evidence>
<keyword evidence="4" id="KW-1185">Reference proteome</keyword>
<sequence>MARPPLDRDQKQPPPEDGNTSSAPHLCEDIVRAILLRLPADEPEHLFRAASVCKPWLSILCDSGFRRSYHRFHGVPPVLGFLTTEPRRNLTRFVPSSRFTPGTVTHEDVDPIDARHGRVLLHTYLSDIREDALIAWDPIADRQWECDHLACDRDSFLVAFVGSDGTEAVTSATLYSSATSSWSEFSSTNSFAHLSLKPATLVNQMIFYTTRRSLGKIVCYDYRAPSLRIIDPPDKVRLLSFRDFILLPEDGGRLVLVTLHLTSLDIWVLEIGIRSRMTAWTHRSNVDIRCSALSIEPGHSGTFPVGSCEEHGRIYFNRDSHDGFLSIHFKSGRVSVVTSKGEFLHVIPFTAFYMPTTPQLAGTYALEIPVCANVS</sequence>
<organism evidence="3 4">
    <name type="scientific">Digitaria exilis</name>
    <dbReference type="NCBI Taxonomy" id="1010633"/>
    <lineage>
        <taxon>Eukaryota</taxon>
        <taxon>Viridiplantae</taxon>
        <taxon>Streptophyta</taxon>
        <taxon>Embryophyta</taxon>
        <taxon>Tracheophyta</taxon>
        <taxon>Spermatophyta</taxon>
        <taxon>Magnoliopsida</taxon>
        <taxon>Liliopsida</taxon>
        <taxon>Poales</taxon>
        <taxon>Poaceae</taxon>
        <taxon>PACMAD clade</taxon>
        <taxon>Panicoideae</taxon>
        <taxon>Panicodae</taxon>
        <taxon>Paniceae</taxon>
        <taxon>Anthephorinae</taxon>
        <taxon>Digitaria</taxon>
    </lineage>
</organism>
<evidence type="ECO:0000313" key="3">
    <source>
        <dbReference type="EMBL" id="KAF8775969.1"/>
    </source>
</evidence>
<gene>
    <name evidence="3" type="ORF">HU200_004106</name>
</gene>
<feature type="domain" description="F-box" evidence="2">
    <location>
        <begin position="25"/>
        <end position="66"/>
    </location>
</feature>
<dbReference type="SUPFAM" id="SSF81383">
    <property type="entry name" value="F-box domain"/>
    <property type="match status" value="1"/>
</dbReference>
<dbReference type="EMBL" id="JACEFO010000268">
    <property type="protein sequence ID" value="KAF8775969.1"/>
    <property type="molecule type" value="Genomic_DNA"/>
</dbReference>
<dbReference type="InterPro" id="IPR001810">
    <property type="entry name" value="F-box_dom"/>
</dbReference>
<accession>A0A835FU67</accession>
<dbReference type="Pfam" id="PF00646">
    <property type="entry name" value="F-box"/>
    <property type="match status" value="1"/>
</dbReference>
<dbReference type="Proteomes" id="UP000636709">
    <property type="component" value="Unassembled WGS sequence"/>
</dbReference>
<dbReference type="OrthoDB" id="10662378at2759"/>
<evidence type="ECO:0000313" key="4">
    <source>
        <dbReference type="Proteomes" id="UP000636709"/>
    </source>
</evidence>
<dbReference type="PANTHER" id="PTHR32133">
    <property type="entry name" value="OS07G0120400 PROTEIN"/>
    <property type="match status" value="1"/>
</dbReference>
<name>A0A835FU67_9POAL</name>
<comment type="caution">
    <text evidence="3">The sequence shown here is derived from an EMBL/GenBank/DDBJ whole genome shotgun (WGS) entry which is preliminary data.</text>
</comment>
<dbReference type="AlphaFoldDB" id="A0A835FU67"/>
<reference evidence="3" key="1">
    <citation type="submission" date="2020-07" db="EMBL/GenBank/DDBJ databases">
        <title>Genome sequence and genetic diversity analysis of an under-domesticated orphan crop, white fonio (Digitaria exilis).</title>
        <authorList>
            <person name="Bennetzen J.L."/>
            <person name="Chen S."/>
            <person name="Ma X."/>
            <person name="Wang X."/>
            <person name="Yssel A.E.J."/>
            <person name="Chaluvadi S.R."/>
            <person name="Johnson M."/>
            <person name="Gangashetty P."/>
            <person name="Hamidou F."/>
            <person name="Sanogo M.D."/>
            <person name="Zwaenepoel A."/>
            <person name="Wallace J."/>
            <person name="Van De Peer Y."/>
            <person name="Van Deynze A."/>
        </authorList>
    </citation>
    <scope>NUCLEOTIDE SEQUENCE</scope>
    <source>
        <tissue evidence="3">Leaves</tissue>
    </source>
</reference>
<evidence type="ECO:0000256" key="1">
    <source>
        <dbReference type="SAM" id="MobiDB-lite"/>
    </source>
</evidence>
<feature type="region of interest" description="Disordered" evidence="1">
    <location>
        <begin position="1"/>
        <end position="23"/>
    </location>
</feature>